<dbReference type="InterPro" id="IPR023298">
    <property type="entry name" value="ATPase_P-typ_TM_dom_sf"/>
</dbReference>
<keyword evidence="10 24" id="KW-0547">Nucleotide-binding</keyword>
<dbReference type="NCBIfam" id="TIGR01525">
    <property type="entry name" value="ATPase-IB_hvy"/>
    <property type="match status" value="1"/>
</dbReference>
<evidence type="ECO:0000259" key="25">
    <source>
        <dbReference type="PROSITE" id="PS50846"/>
    </source>
</evidence>
<dbReference type="NCBIfam" id="TIGR01494">
    <property type="entry name" value="ATPase_P-type"/>
    <property type="match status" value="1"/>
</dbReference>
<dbReference type="OrthoDB" id="9760364at2"/>
<keyword evidence="8 24" id="KW-0479">Metal-binding</keyword>
<dbReference type="GO" id="GO:0016887">
    <property type="term" value="F:ATP hydrolysis activity"/>
    <property type="evidence" value="ECO:0007669"/>
    <property type="project" value="InterPro"/>
</dbReference>
<evidence type="ECO:0000256" key="10">
    <source>
        <dbReference type="ARBA" id="ARBA00022741"/>
    </source>
</evidence>
<feature type="domain" description="HMA" evidence="25">
    <location>
        <begin position="790"/>
        <end position="855"/>
    </location>
</feature>
<dbReference type="Pfam" id="PF00122">
    <property type="entry name" value="E1-E2_ATPase"/>
    <property type="match status" value="1"/>
</dbReference>
<evidence type="ECO:0000256" key="5">
    <source>
        <dbReference type="ARBA" id="ARBA00022448"/>
    </source>
</evidence>
<keyword evidence="6 24" id="KW-1003">Cell membrane</keyword>
<comment type="similarity">
    <text evidence="2 24">Belongs to the cation transport ATPase (P-type) (TC 3.A.3) family. Type IB subfamily.</text>
</comment>
<evidence type="ECO:0000256" key="20">
    <source>
        <dbReference type="ARBA" id="ARBA00033239"/>
    </source>
</evidence>
<feature type="transmembrane region" description="Helical" evidence="24">
    <location>
        <begin position="203"/>
        <end position="221"/>
    </location>
</feature>
<dbReference type="InterPro" id="IPR008250">
    <property type="entry name" value="ATPase_P-typ_transduc_dom_A_sf"/>
</dbReference>
<keyword evidence="18 24" id="KW-0472">Membrane</keyword>
<dbReference type="GO" id="GO:0005886">
    <property type="term" value="C:plasma membrane"/>
    <property type="evidence" value="ECO:0007669"/>
    <property type="project" value="UniProtKB-SubCell"/>
</dbReference>
<dbReference type="InterPro" id="IPR018303">
    <property type="entry name" value="ATPase_P-typ_P_site"/>
</dbReference>
<dbReference type="SUPFAM" id="SSF81653">
    <property type="entry name" value="Calcium ATPase, transduction domain A"/>
    <property type="match status" value="1"/>
</dbReference>
<dbReference type="InterPro" id="IPR006122">
    <property type="entry name" value="HMA_Cu_ion-bd"/>
</dbReference>
<feature type="domain" description="HMA" evidence="25">
    <location>
        <begin position="1"/>
        <end position="66"/>
    </location>
</feature>
<feature type="transmembrane region" description="Helical" evidence="24">
    <location>
        <begin position="126"/>
        <end position="144"/>
    </location>
</feature>
<gene>
    <name evidence="26" type="ORF">DXA39_05375</name>
</gene>
<dbReference type="CDD" id="cd00371">
    <property type="entry name" value="HMA"/>
    <property type="match status" value="2"/>
</dbReference>
<dbReference type="GO" id="GO:0140581">
    <property type="term" value="F:P-type monovalent copper transporter activity"/>
    <property type="evidence" value="ECO:0007669"/>
    <property type="project" value="UniProtKB-EC"/>
</dbReference>
<keyword evidence="27" id="KW-1185">Reference proteome</keyword>
<keyword evidence="5" id="KW-0813">Transport</keyword>
<dbReference type="EMBL" id="QVEU01000003">
    <property type="protein sequence ID" value="RGB76603.1"/>
    <property type="molecule type" value="Genomic_DNA"/>
</dbReference>
<dbReference type="GO" id="GO:0005524">
    <property type="term" value="F:ATP binding"/>
    <property type="evidence" value="ECO:0007669"/>
    <property type="project" value="UniProtKB-UniRule"/>
</dbReference>
<feature type="transmembrane region" description="Helical" evidence="24">
    <location>
        <begin position="383"/>
        <end position="404"/>
    </location>
</feature>
<evidence type="ECO:0000256" key="23">
    <source>
        <dbReference type="ARBA" id="ARBA00069640"/>
    </source>
</evidence>
<dbReference type="PRINTS" id="PR00119">
    <property type="entry name" value="CATATPASE"/>
</dbReference>
<evidence type="ECO:0000256" key="12">
    <source>
        <dbReference type="ARBA" id="ARBA00022840"/>
    </source>
</evidence>
<evidence type="ECO:0000256" key="16">
    <source>
        <dbReference type="ARBA" id="ARBA00023008"/>
    </source>
</evidence>
<dbReference type="GO" id="GO:0005507">
    <property type="term" value="F:copper ion binding"/>
    <property type="evidence" value="ECO:0007669"/>
    <property type="project" value="InterPro"/>
</dbReference>
<dbReference type="InterPro" id="IPR059000">
    <property type="entry name" value="ATPase_P-type_domA"/>
</dbReference>
<sequence length="860" mass="93916">MKKRYDVTGMTCASCQANVTRAVEKLGVNDVNVNLINESMSVDYDEDKLSDDDIIHAVEKIGYGASLKDKEKSATADKPKEKDQEESNTKFRLKVSLAFLIPLLYIAMGPMIGLPVPTFIQGREGSINNAFIQFILTIPVLVVNRKFFINGFKGLFNKAPNMDTLVALGASAATLYGIFAIMRMAYGFGFNQPEIIDQYMHNLYFESAAMILTLITLGKYFEARSKGQTKASLENLINLAPKKATILVDGKEKSVDVSEIEKGDIILIRPGDSIPVDGEIIEGSSLLDEAALTGESIPVNKGVGDEVITATINKEGSFKFKATKVGEDTTLAQIINLVNEANETKAPIAKMADEISAIFVPAVILISIVTFIVWMALGYNFEFALNLMISVLVISCPCALGLATPMAIMVSTGKSAELGLLFKNAESLENLSKVDTILLDKTGTITEGRPQVTDVKTDIDHNEFIKLATSIEKSSEHPLSNAIVTYAEENNIASENVSDFNAISGKGISATYNGQRYLAGNLRLMKENNIDLKNYIEIADTYANEGKTSMYFADENKVIGLIAAKDLPKATSKIAIDELKNLGYEVTMVTGDNEKTAEAIRSELGIDKKFADVLPQDKDKVVKQLQDMGKKVTMVGDGINDAPALARSDIGIAIGNGTDVAIDSADVVLMRNSLLDIVSALELSKSTIKTIKQNLFWAFFYNIILIPVAAGLLYPLKGIMLNPMFAAFAMSMSSIFVCLNSLRLKGFSPNFKNKEAIDKLNKKSINKNIENLPNENKEYIKGEEKMATTNKLIVNVDGMSCEHCKAHVTKALEELAFVEKVDVSLENNNATVDYFGTADEDAIKNAIIDAGYEYKGIEYK</sequence>
<dbReference type="NCBIfam" id="TIGR01511">
    <property type="entry name" value="ATPase-IB1_Cu"/>
    <property type="match status" value="1"/>
</dbReference>
<dbReference type="GO" id="GO:0043682">
    <property type="term" value="F:P-type divalent copper transporter activity"/>
    <property type="evidence" value="ECO:0007669"/>
    <property type="project" value="TreeGrafter"/>
</dbReference>
<dbReference type="Gene3D" id="3.40.1110.10">
    <property type="entry name" value="Calcium-transporting ATPase, cytoplasmic domain N"/>
    <property type="match status" value="1"/>
</dbReference>
<dbReference type="InterPro" id="IPR036412">
    <property type="entry name" value="HAD-like_sf"/>
</dbReference>
<keyword evidence="16" id="KW-0186">Copper</keyword>
<dbReference type="Gene3D" id="3.30.70.100">
    <property type="match status" value="2"/>
</dbReference>
<name>A0A3E2TIU9_9FIRM</name>
<dbReference type="SFLD" id="SFLDG00002">
    <property type="entry name" value="C1.7:_P-type_atpase_like"/>
    <property type="match status" value="1"/>
</dbReference>
<dbReference type="InterPro" id="IPR027256">
    <property type="entry name" value="P-typ_ATPase_IB"/>
</dbReference>
<evidence type="ECO:0000256" key="6">
    <source>
        <dbReference type="ARBA" id="ARBA00022475"/>
    </source>
</evidence>
<dbReference type="PANTHER" id="PTHR43520:SF8">
    <property type="entry name" value="P-TYPE CU(+) TRANSPORTER"/>
    <property type="match status" value="1"/>
</dbReference>
<dbReference type="PROSITE" id="PS00154">
    <property type="entry name" value="ATPASE_E1_E2"/>
    <property type="match status" value="1"/>
</dbReference>
<keyword evidence="12 24" id="KW-0067">ATP-binding</keyword>
<dbReference type="InterPro" id="IPR001757">
    <property type="entry name" value="P_typ_ATPase"/>
</dbReference>
<evidence type="ECO:0000256" key="24">
    <source>
        <dbReference type="RuleBase" id="RU362081"/>
    </source>
</evidence>
<dbReference type="SFLD" id="SFLDS00003">
    <property type="entry name" value="Haloacid_Dehalogenase"/>
    <property type="match status" value="1"/>
</dbReference>
<dbReference type="Pfam" id="PF00403">
    <property type="entry name" value="HMA"/>
    <property type="match status" value="2"/>
</dbReference>
<dbReference type="RefSeq" id="WP_117521696.1">
    <property type="nucleotide sequence ID" value="NZ_JBHWMK010000038.1"/>
</dbReference>
<dbReference type="InterPro" id="IPR006121">
    <property type="entry name" value="HMA_dom"/>
</dbReference>
<reference evidence="26 27" key="1">
    <citation type="submission" date="2018-08" db="EMBL/GenBank/DDBJ databases">
        <title>A genome reference for cultivated species of the human gut microbiota.</title>
        <authorList>
            <person name="Zou Y."/>
            <person name="Xue W."/>
            <person name="Luo G."/>
        </authorList>
    </citation>
    <scope>NUCLEOTIDE SEQUENCE [LARGE SCALE GENOMIC DNA]</scope>
    <source>
        <strain evidence="26 27">OF01-3</strain>
    </source>
</reference>
<evidence type="ECO:0000313" key="26">
    <source>
        <dbReference type="EMBL" id="RGB76603.1"/>
    </source>
</evidence>
<dbReference type="InterPro" id="IPR023299">
    <property type="entry name" value="ATPase_P-typ_cyto_dom_N"/>
</dbReference>
<evidence type="ECO:0000256" key="22">
    <source>
        <dbReference type="ARBA" id="ARBA00049289"/>
    </source>
</evidence>
<dbReference type="GO" id="GO:0055070">
    <property type="term" value="P:copper ion homeostasis"/>
    <property type="evidence" value="ECO:0007669"/>
    <property type="project" value="TreeGrafter"/>
</dbReference>
<keyword evidence="9" id="KW-0677">Repeat</keyword>
<evidence type="ECO:0000256" key="3">
    <source>
        <dbReference type="ARBA" id="ARBA00012517"/>
    </source>
</evidence>
<dbReference type="EC" id="7.2.2.8" evidence="3"/>
<evidence type="ECO:0000256" key="11">
    <source>
        <dbReference type="ARBA" id="ARBA00022796"/>
    </source>
</evidence>
<keyword evidence="15 24" id="KW-1133">Transmembrane helix</keyword>
<dbReference type="Pfam" id="PF00702">
    <property type="entry name" value="Hydrolase"/>
    <property type="match status" value="1"/>
</dbReference>
<accession>A0A3E2TIU9</accession>
<dbReference type="AlphaFoldDB" id="A0A3E2TIU9"/>
<evidence type="ECO:0000256" key="2">
    <source>
        <dbReference type="ARBA" id="ARBA00006024"/>
    </source>
</evidence>
<dbReference type="InterPro" id="IPR044492">
    <property type="entry name" value="P_typ_ATPase_HD_dom"/>
</dbReference>
<dbReference type="Gene3D" id="3.40.50.1000">
    <property type="entry name" value="HAD superfamily/HAD-like"/>
    <property type="match status" value="1"/>
</dbReference>
<dbReference type="Gene3D" id="2.70.150.10">
    <property type="entry name" value="Calcium-transporting ATPase, cytoplasmic transduction domain A"/>
    <property type="match status" value="1"/>
</dbReference>
<evidence type="ECO:0000256" key="17">
    <source>
        <dbReference type="ARBA" id="ARBA00023065"/>
    </source>
</evidence>
<keyword evidence="13" id="KW-0460">Magnesium</keyword>
<comment type="function">
    <text evidence="21">Involved in copper transport.</text>
</comment>
<dbReference type="SUPFAM" id="SSF56784">
    <property type="entry name" value="HAD-like"/>
    <property type="match status" value="1"/>
</dbReference>
<evidence type="ECO:0000256" key="1">
    <source>
        <dbReference type="ARBA" id="ARBA00004651"/>
    </source>
</evidence>
<dbReference type="PRINTS" id="PR00943">
    <property type="entry name" value="CUATPASE"/>
</dbReference>
<organism evidence="26 27">
    <name type="scientific">Anaerococcus nagyae</name>
    <dbReference type="NCBI Taxonomy" id="1755241"/>
    <lineage>
        <taxon>Bacteria</taxon>
        <taxon>Bacillati</taxon>
        <taxon>Bacillota</taxon>
        <taxon>Tissierellia</taxon>
        <taxon>Tissierellales</taxon>
        <taxon>Peptoniphilaceae</taxon>
        <taxon>Anaerococcus</taxon>
    </lineage>
</organism>
<keyword evidence="7 24" id="KW-0812">Transmembrane</keyword>
<feature type="transmembrane region" description="Helical" evidence="24">
    <location>
        <begin position="97"/>
        <end position="120"/>
    </location>
</feature>
<keyword evidence="14" id="KW-1278">Translocase</keyword>
<feature type="transmembrane region" description="Helical" evidence="24">
    <location>
        <begin position="165"/>
        <end position="183"/>
    </location>
</feature>
<dbReference type="InterPro" id="IPR017969">
    <property type="entry name" value="Heavy-metal-associated_CS"/>
</dbReference>
<protein>
    <recommendedName>
        <fullName evidence="4">Copper-exporting P-type ATPase</fullName>
        <ecNumber evidence="3">7.2.2.8</ecNumber>
    </recommendedName>
    <alternativeName>
        <fullName evidence="19">Copper-exporting P-type ATPase A</fullName>
    </alternativeName>
    <alternativeName>
        <fullName evidence="20">Cu(+)-exporting ATPase</fullName>
    </alternativeName>
    <alternativeName>
        <fullName evidence="23">Probable copper-transporting ATPase SynA</fullName>
    </alternativeName>
</protein>
<keyword evidence="11" id="KW-0187">Copper transport</keyword>
<proteinExistence type="inferred from homology"/>
<dbReference type="Proteomes" id="UP000261011">
    <property type="component" value="Unassembled WGS sequence"/>
</dbReference>
<dbReference type="CDD" id="cd02094">
    <property type="entry name" value="P-type_ATPase_Cu-like"/>
    <property type="match status" value="1"/>
</dbReference>
<feature type="transmembrane region" description="Helical" evidence="24">
    <location>
        <begin position="355"/>
        <end position="377"/>
    </location>
</feature>
<evidence type="ECO:0000256" key="19">
    <source>
        <dbReference type="ARBA" id="ARBA00029719"/>
    </source>
</evidence>
<evidence type="ECO:0000256" key="9">
    <source>
        <dbReference type="ARBA" id="ARBA00022737"/>
    </source>
</evidence>
<keyword evidence="17" id="KW-0406">Ion transport</keyword>
<comment type="catalytic activity">
    <reaction evidence="22">
        <text>Cu(+)(in) + ATP + H2O = Cu(+)(out) + ADP + phosphate + H(+)</text>
        <dbReference type="Rhea" id="RHEA:25792"/>
        <dbReference type="ChEBI" id="CHEBI:15377"/>
        <dbReference type="ChEBI" id="CHEBI:15378"/>
        <dbReference type="ChEBI" id="CHEBI:30616"/>
        <dbReference type="ChEBI" id="CHEBI:43474"/>
        <dbReference type="ChEBI" id="CHEBI:49552"/>
        <dbReference type="ChEBI" id="CHEBI:456216"/>
        <dbReference type="EC" id="7.2.2.8"/>
    </reaction>
</comment>
<evidence type="ECO:0000256" key="21">
    <source>
        <dbReference type="ARBA" id="ARBA00037427"/>
    </source>
</evidence>
<dbReference type="FunFam" id="3.30.70.100:FF:000001">
    <property type="entry name" value="ATPase copper transporting beta"/>
    <property type="match status" value="1"/>
</dbReference>
<evidence type="ECO:0000256" key="8">
    <source>
        <dbReference type="ARBA" id="ARBA00022723"/>
    </source>
</evidence>
<dbReference type="InterPro" id="IPR036163">
    <property type="entry name" value="HMA_dom_sf"/>
</dbReference>
<dbReference type="SUPFAM" id="SSF81665">
    <property type="entry name" value="Calcium ATPase, transmembrane domain M"/>
    <property type="match status" value="1"/>
</dbReference>
<feature type="transmembrane region" description="Helical" evidence="24">
    <location>
        <begin position="695"/>
        <end position="714"/>
    </location>
</feature>
<evidence type="ECO:0000256" key="13">
    <source>
        <dbReference type="ARBA" id="ARBA00022842"/>
    </source>
</evidence>
<dbReference type="NCBIfam" id="TIGR00003">
    <property type="entry name" value="copper ion binding protein"/>
    <property type="match status" value="2"/>
</dbReference>
<comment type="caution">
    <text evidence="26">The sequence shown here is derived from an EMBL/GenBank/DDBJ whole genome shotgun (WGS) entry which is preliminary data.</text>
</comment>
<dbReference type="PROSITE" id="PS01047">
    <property type="entry name" value="HMA_1"/>
    <property type="match status" value="2"/>
</dbReference>
<dbReference type="SUPFAM" id="SSF55008">
    <property type="entry name" value="HMA, heavy metal-associated domain"/>
    <property type="match status" value="2"/>
</dbReference>
<dbReference type="FunFam" id="2.70.150.10:FF:000020">
    <property type="entry name" value="Copper-exporting P-type ATPase A"/>
    <property type="match status" value="1"/>
</dbReference>
<evidence type="ECO:0000256" key="14">
    <source>
        <dbReference type="ARBA" id="ARBA00022967"/>
    </source>
</evidence>
<evidence type="ECO:0000256" key="18">
    <source>
        <dbReference type="ARBA" id="ARBA00023136"/>
    </source>
</evidence>
<dbReference type="InterPro" id="IPR023214">
    <property type="entry name" value="HAD_sf"/>
</dbReference>
<dbReference type="PANTHER" id="PTHR43520">
    <property type="entry name" value="ATP7, ISOFORM B"/>
    <property type="match status" value="1"/>
</dbReference>
<evidence type="ECO:0000256" key="4">
    <source>
        <dbReference type="ARBA" id="ARBA00015102"/>
    </source>
</evidence>
<dbReference type="PROSITE" id="PS50846">
    <property type="entry name" value="HMA_2"/>
    <property type="match status" value="2"/>
</dbReference>
<dbReference type="SFLD" id="SFLDF00027">
    <property type="entry name" value="p-type_atpase"/>
    <property type="match status" value="1"/>
</dbReference>
<comment type="subcellular location">
    <subcellularLocation>
        <location evidence="1">Cell membrane</location>
        <topology evidence="1">Multi-pass membrane protein</topology>
    </subcellularLocation>
</comment>
<feature type="transmembrane region" description="Helical" evidence="24">
    <location>
        <begin position="720"/>
        <end position="742"/>
    </location>
</feature>
<evidence type="ECO:0000256" key="15">
    <source>
        <dbReference type="ARBA" id="ARBA00022989"/>
    </source>
</evidence>
<evidence type="ECO:0000256" key="7">
    <source>
        <dbReference type="ARBA" id="ARBA00022692"/>
    </source>
</evidence>
<evidence type="ECO:0000313" key="27">
    <source>
        <dbReference type="Proteomes" id="UP000261011"/>
    </source>
</evidence>